<gene>
    <name evidence="2" type="ORF">L249_7848</name>
</gene>
<keyword evidence="3" id="KW-1185">Reference proteome</keyword>
<accession>A0A367L1G1</accession>
<feature type="compositionally biased region" description="Polar residues" evidence="1">
    <location>
        <begin position="50"/>
        <end position="59"/>
    </location>
</feature>
<evidence type="ECO:0000313" key="3">
    <source>
        <dbReference type="Proteomes" id="UP000253664"/>
    </source>
</evidence>
<protein>
    <submittedName>
        <fullName evidence="2">Uncharacterized protein</fullName>
    </submittedName>
</protein>
<evidence type="ECO:0000313" key="2">
    <source>
        <dbReference type="EMBL" id="RCI08052.1"/>
    </source>
</evidence>
<comment type="caution">
    <text evidence="2">The sequence shown here is derived from an EMBL/GenBank/DDBJ whole genome shotgun (WGS) entry which is preliminary data.</text>
</comment>
<feature type="region of interest" description="Disordered" evidence="1">
    <location>
        <begin position="50"/>
        <end position="77"/>
    </location>
</feature>
<dbReference type="Proteomes" id="UP000253664">
    <property type="component" value="Unassembled WGS sequence"/>
</dbReference>
<feature type="region of interest" description="Disordered" evidence="1">
    <location>
        <begin position="146"/>
        <end position="191"/>
    </location>
</feature>
<feature type="region of interest" description="Disordered" evidence="1">
    <location>
        <begin position="1"/>
        <end position="29"/>
    </location>
</feature>
<dbReference type="AlphaFoldDB" id="A0A367L1G1"/>
<proteinExistence type="predicted"/>
<organism evidence="2 3">
    <name type="scientific">Ophiocordyceps polyrhachis-furcata BCC 54312</name>
    <dbReference type="NCBI Taxonomy" id="1330021"/>
    <lineage>
        <taxon>Eukaryota</taxon>
        <taxon>Fungi</taxon>
        <taxon>Dikarya</taxon>
        <taxon>Ascomycota</taxon>
        <taxon>Pezizomycotina</taxon>
        <taxon>Sordariomycetes</taxon>
        <taxon>Hypocreomycetidae</taxon>
        <taxon>Hypocreales</taxon>
        <taxon>Ophiocordycipitaceae</taxon>
        <taxon>Ophiocordyceps</taxon>
    </lineage>
</organism>
<evidence type="ECO:0000256" key="1">
    <source>
        <dbReference type="SAM" id="MobiDB-lite"/>
    </source>
</evidence>
<reference evidence="2 3" key="1">
    <citation type="journal article" date="2015" name="BMC Genomics">
        <title>Insights from the genome of Ophiocordyceps polyrhachis-furcata to pathogenicity and host specificity in insect fungi.</title>
        <authorList>
            <person name="Wichadakul D."/>
            <person name="Kobmoo N."/>
            <person name="Ingsriswang S."/>
            <person name="Tangphatsornruang S."/>
            <person name="Chantasingh D."/>
            <person name="Luangsa-ard J.J."/>
            <person name="Eurwilaichitr L."/>
        </authorList>
    </citation>
    <scope>NUCLEOTIDE SEQUENCE [LARGE SCALE GENOMIC DNA]</scope>
    <source>
        <strain evidence="2 3">BCC 54312</strain>
    </source>
</reference>
<dbReference type="EMBL" id="LKCN02000022">
    <property type="protein sequence ID" value="RCI08052.1"/>
    <property type="molecule type" value="Genomic_DNA"/>
</dbReference>
<name>A0A367L1G1_9HYPO</name>
<sequence>MAVSRGVAGTSNDRGEGTDHHHSKCSSRRACRRPVCPFSQLKILTRTSIESKPASSIHANQKKNDSLPVLQSKKQGGVRINAALKSNSRRLKRRKKNNIHTENHTQLTQLNSTQTIFPFPPSLLLRNVASPSLCLEKPPFRRDYAETSGLQYPRATKLKGPRTPPPPAFELPITLKQQGTKKGGNPRKEDH</sequence>